<protein>
    <submittedName>
        <fullName evidence="2">Uncharacterized protein</fullName>
    </submittedName>
</protein>
<keyword evidence="1" id="KW-0472">Membrane</keyword>
<organism evidence="2 3">
    <name type="scientific">Candidatus Gallimonas gallistercoris</name>
    <dbReference type="NCBI Taxonomy" id="2838602"/>
    <lineage>
        <taxon>Bacteria</taxon>
        <taxon>Bacillati</taxon>
        <taxon>Bacillota</taxon>
        <taxon>Clostridia</taxon>
        <taxon>Candidatus Gallimonas</taxon>
    </lineage>
</organism>
<evidence type="ECO:0000256" key="1">
    <source>
        <dbReference type="SAM" id="Phobius"/>
    </source>
</evidence>
<sequence>MFGRVLSFECRSYFRSKGFFVLAAVLLVLLVGVTLGCRFSEEDGAGEVYGVEAYSSREELIEHIEAGKERIAALEEWLRLSEDDLTVSSGVRKDMETELAQERQTLSVMSVLYEKHIAYEDCCAYLGAFGTAVQTKLSVSVLSLVLCAGFGVIVLYFSAHIAVAAASEYREGQARLTMLLPHGRIVYTLARLFSRLVTGVCLLAGYAVLSALFLACVSGTGGRLIAASAHSALALGFAETALLMTALYLFALAAFGVLAFSLAQLCRRPLPALLFTGLAAAAGRLVLPVELLLGEAAVSKFLPVCAFFLDSAFLSVTALPVWANVLLSAAFCGALLLAALLRLKYTDIR</sequence>
<reference evidence="2" key="2">
    <citation type="submission" date="2021-04" db="EMBL/GenBank/DDBJ databases">
        <authorList>
            <person name="Gilroy R."/>
        </authorList>
    </citation>
    <scope>NUCLEOTIDE SEQUENCE</scope>
    <source>
        <strain evidence="2">CHK156-179</strain>
    </source>
</reference>
<evidence type="ECO:0000313" key="3">
    <source>
        <dbReference type="Proteomes" id="UP000824221"/>
    </source>
</evidence>
<evidence type="ECO:0000313" key="2">
    <source>
        <dbReference type="EMBL" id="HJA02843.1"/>
    </source>
</evidence>
<accession>A0A9D2H1K6</accession>
<dbReference type="EMBL" id="DXAJ01000086">
    <property type="protein sequence ID" value="HJA02843.1"/>
    <property type="molecule type" value="Genomic_DNA"/>
</dbReference>
<feature type="transmembrane region" description="Helical" evidence="1">
    <location>
        <begin position="325"/>
        <end position="343"/>
    </location>
</feature>
<gene>
    <name evidence="2" type="ORF">H9797_05650</name>
</gene>
<keyword evidence="1" id="KW-0812">Transmembrane</keyword>
<keyword evidence="1" id="KW-1133">Transmembrane helix</keyword>
<proteinExistence type="predicted"/>
<feature type="transmembrane region" description="Helical" evidence="1">
    <location>
        <begin position="242"/>
        <end position="263"/>
    </location>
</feature>
<feature type="transmembrane region" description="Helical" evidence="1">
    <location>
        <begin position="141"/>
        <end position="164"/>
    </location>
</feature>
<name>A0A9D2H1K6_9FIRM</name>
<feature type="transmembrane region" description="Helical" evidence="1">
    <location>
        <begin position="185"/>
        <end position="206"/>
    </location>
</feature>
<dbReference type="Proteomes" id="UP000824221">
    <property type="component" value="Unassembled WGS sequence"/>
</dbReference>
<dbReference type="AlphaFoldDB" id="A0A9D2H1K6"/>
<reference evidence="2" key="1">
    <citation type="journal article" date="2021" name="PeerJ">
        <title>Extensive microbial diversity within the chicken gut microbiome revealed by metagenomics and culture.</title>
        <authorList>
            <person name="Gilroy R."/>
            <person name="Ravi A."/>
            <person name="Getino M."/>
            <person name="Pursley I."/>
            <person name="Horton D.L."/>
            <person name="Alikhan N.F."/>
            <person name="Baker D."/>
            <person name="Gharbi K."/>
            <person name="Hall N."/>
            <person name="Watson M."/>
            <person name="Adriaenssens E.M."/>
            <person name="Foster-Nyarko E."/>
            <person name="Jarju S."/>
            <person name="Secka A."/>
            <person name="Antonio M."/>
            <person name="Oren A."/>
            <person name="Chaudhuri R.R."/>
            <person name="La Ragione R."/>
            <person name="Hildebrand F."/>
            <person name="Pallen M.J."/>
        </authorList>
    </citation>
    <scope>NUCLEOTIDE SEQUENCE</scope>
    <source>
        <strain evidence="2">CHK156-179</strain>
    </source>
</reference>
<comment type="caution">
    <text evidence="2">The sequence shown here is derived from an EMBL/GenBank/DDBJ whole genome shotgun (WGS) entry which is preliminary data.</text>
</comment>
<feature type="transmembrane region" description="Helical" evidence="1">
    <location>
        <begin position="269"/>
        <end position="289"/>
    </location>
</feature>